<dbReference type="KEGG" id="pbap:Pla133_41860"/>
<feature type="transmembrane region" description="Helical" evidence="1">
    <location>
        <begin position="20"/>
        <end position="43"/>
    </location>
</feature>
<evidence type="ECO:0000313" key="3">
    <source>
        <dbReference type="Proteomes" id="UP000316921"/>
    </source>
</evidence>
<gene>
    <name evidence="2" type="ORF">Pla133_41860</name>
</gene>
<dbReference type="PROSITE" id="PS00409">
    <property type="entry name" value="PROKAR_NTER_METHYL"/>
    <property type="match status" value="1"/>
</dbReference>
<protein>
    <recommendedName>
        <fullName evidence="4">Pseudopilin GspJ</fullName>
    </recommendedName>
</protein>
<dbReference type="RefSeq" id="WP_145068635.1">
    <property type="nucleotide sequence ID" value="NZ_CP036287.1"/>
</dbReference>
<dbReference type="InterPro" id="IPR012902">
    <property type="entry name" value="N_methyl_site"/>
</dbReference>
<keyword evidence="1" id="KW-1133">Transmembrane helix</keyword>
<dbReference type="EMBL" id="CP036287">
    <property type="protein sequence ID" value="QDU69070.1"/>
    <property type="molecule type" value="Genomic_DNA"/>
</dbReference>
<organism evidence="2 3">
    <name type="scientific">Engelhardtia mirabilis</name>
    <dbReference type="NCBI Taxonomy" id="2528011"/>
    <lineage>
        <taxon>Bacteria</taxon>
        <taxon>Pseudomonadati</taxon>
        <taxon>Planctomycetota</taxon>
        <taxon>Planctomycetia</taxon>
        <taxon>Planctomycetia incertae sedis</taxon>
        <taxon>Engelhardtia</taxon>
    </lineage>
</organism>
<evidence type="ECO:0000256" key="1">
    <source>
        <dbReference type="SAM" id="Phobius"/>
    </source>
</evidence>
<reference evidence="2 3" key="1">
    <citation type="submission" date="2019-02" db="EMBL/GenBank/DDBJ databases">
        <title>Deep-cultivation of Planctomycetes and their phenomic and genomic characterization uncovers novel biology.</title>
        <authorList>
            <person name="Wiegand S."/>
            <person name="Jogler M."/>
            <person name="Boedeker C."/>
            <person name="Pinto D."/>
            <person name="Vollmers J."/>
            <person name="Rivas-Marin E."/>
            <person name="Kohn T."/>
            <person name="Peeters S.H."/>
            <person name="Heuer A."/>
            <person name="Rast P."/>
            <person name="Oberbeckmann S."/>
            <person name="Bunk B."/>
            <person name="Jeske O."/>
            <person name="Meyerdierks A."/>
            <person name="Storesund J.E."/>
            <person name="Kallscheuer N."/>
            <person name="Luecker S."/>
            <person name="Lage O.M."/>
            <person name="Pohl T."/>
            <person name="Merkel B.J."/>
            <person name="Hornburger P."/>
            <person name="Mueller R.-W."/>
            <person name="Bruemmer F."/>
            <person name="Labrenz M."/>
            <person name="Spormann A.M."/>
            <person name="Op den Camp H."/>
            <person name="Overmann J."/>
            <person name="Amann R."/>
            <person name="Jetten M.S.M."/>
            <person name="Mascher T."/>
            <person name="Medema M.H."/>
            <person name="Devos D.P."/>
            <person name="Kaster A.-K."/>
            <person name="Ovreas L."/>
            <person name="Rohde M."/>
            <person name="Galperin M.Y."/>
            <person name="Jogler C."/>
        </authorList>
    </citation>
    <scope>NUCLEOTIDE SEQUENCE [LARGE SCALE GENOMIC DNA]</scope>
    <source>
        <strain evidence="2 3">Pla133</strain>
    </source>
</reference>
<keyword evidence="1" id="KW-0472">Membrane</keyword>
<keyword evidence="1" id="KW-0812">Transmembrane</keyword>
<name>A0A518BQ36_9BACT</name>
<accession>A0A518BQ36</accession>
<dbReference type="AlphaFoldDB" id="A0A518BQ36"/>
<evidence type="ECO:0008006" key="4">
    <source>
        <dbReference type="Google" id="ProtNLM"/>
    </source>
</evidence>
<dbReference type="Proteomes" id="UP000316921">
    <property type="component" value="Chromosome"/>
</dbReference>
<keyword evidence="3" id="KW-1185">Reference proteome</keyword>
<sequence>MAAPLASAARRGLTLVELVLALGLFAVLSVALVQVLDATLSIWQDAERGRERMEVETSVAEWLLRDLDYLAGGSDGDLLYDWAMFDVDGDGIANRPLPRLRLVRRASAEDLLRLGLRTPLDEAGEVGAAPRGATPLVEVVWCLVPIDRPEGALADGALRLLRGERLLGDQSSASFFDRTFFAGNGYPRTDQLELVAAGVLDWRLLFAGQTTVLRDGWKAGDDLRDAAICWDARNLQRPDAERSPQNRAWPGMPSYDGDPLLPRRMRFEFEFERPDDARRRTSLASSVAADDLELDVMEPDHLPNDGELVLLGEEWMRVKASNGSRVSVERGQRGTRPVPHKAGEQLRFSRTFVREVLVPMHREDWSL</sequence>
<proteinExistence type="predicted"/>
<evidence type="ECO:0000313" key="2">
    <source>
        <dbReference type="EMBL" id="QDU69070.1"/>
    </source>
</evidence>